<keyword evidence="2" id="KW-0503">Monooxygenase</keyword>
<comment type="caution">
    <text evidence="2">The sequence shown here is derived from an EMBL/GenBank/DDBJ whole genome shotgun (WGS) entry which is preliminary data.</text>
</comment>
<dbReference type="InterPro" id="IPR011008">
    <property type="entry name" value="Dimeric_a/b-barrel"/>
</dbReference>
<dbReference type="Pfam" id="PF03992">
    <property type="entry name" value="ABM"/>
    <property type="match status" value="1"/>
</dbReference>
<dbReference type="EC" id="1.-.-.-" evidence="2"/>
<evidence type="ECO:0000259" key="1">
    <source>
        <dbReference type="Pfam" id="PF03992"/>
    </source>
</evidence>
<accession>A0ABV8NLR0</accession>
<organism evidence="2 3">
    <name type="scientific">Pedobacter jamesrossensis</name>
    <dbReference type="NCBI Taxonomy" id="1908238"/>
    <lineage>
        <taxon>Bacteria</taxon>
        <taxon>Pseudomonadati</taxon>
        <taxon>Bacteroidota</taxon>
        <taxon>Sphingobacteriia</taxon>
        <taxon>Sphingobacteriales</taxon>
        <taxon>Sphingobacteriaceae</taxon>
        <taxon>Pedobacter</taxon>
    </lineage>
</organism>
<dbReference type="InterPro" id="IPR007138">
    <property type="entry name" value="ABM_dom"/>
</dbReference>
<dbReference type="GO" id="GO:0004497">
    <property type="term" value="F:monooxygenase activity"/>
    <property type="evidence" value="ECO:0007669"/>
    <property type="project" value="UniProtKB-KW"/>
</dbReference>
<gene>
    <name evidence="2" type="ORF">ACFOUY_07735</name>
</gene>
<dbReference type="Gene3D" id="3.30.70.100">
    <property type="match status" value="1"/>
</dbReference>
<keyword evidence="3" id="KW-1185">Reference proteome</keyword>
<sequence length="139" mass="16336">MKHIFNTGNLKEIFFISFLIAMLQFKVEAQEQKPDSKQLVLNIKFKASPENSEKFRKVLLDLFDTISNEPNFVEAKVYQELGKPGEFLVNETWNDNIEHFLTVQMKKPYALEYEKKLKELNVDRSPAAYKVLGSYKKKR</sequence>
<evidence type="ECO:0000313" key="2">
    <source>
        <dbReference type="EMBL" id="MFC4196584.1"/>
    </source>
</evidence>
<name>A0ABV8NLR0_9SPHI</name>
<dbReference type="EMBL" id="JBHSBY010000035">
    <property type="protein sequence ID" value="MFC4196584.1"/>
    <property type="molecule type" value="Genomic_DNA"/>
</dbReference>
<reference evidence="3" key="1">
    <citation type="journal article" date="2019" name="Int. J. Syst. Evol. Microbiol.">
        <title>The Global Catalogue of Microorganisms (GCM) 10K type strain sequencing project: providing services to taxonomists for standard genome sequencing and annotation.</title>
        <authorList>
            <consortium name="The Broad Institute Genomics Platform"/>
            <consortium name="The Broad Institute Genome Sequencing Center for Infectious Disease"/>
            <person name="Wu L."/>
            <person name="Ma J."/>
        </authorList>
    </citation>
    <scope>NUCLEOTIDE SEQUENCE [LARGE SCALE GENOMIC DNA]</scope>
    <source>
        <strain evidence="3">CCM 8689</strain>
    </source>
</reference>
<evidence type="ECO:0000313" key="3">
    <source>
        <dbReference type="Proteomes" id="UP001595792"/>
    </source>
</evidence>
<keyword evidence="2" id="KW-0560">Oxidoreductase</keyword>
<dbReference type="RefSeq" id="WP_378959918.1">
    <property type="nucleotide sequence ID" value="NZ_JBHRXC010000001.1"/>
</dbReference>
<protein>
    <submittedName>
        <fullName evidence="2">Quinol monooxygenase</fullName>
        <ecNumber evidence="2">1.-.-.-</ecNumber>
    </submittedName>
</protein>
<dbReference type="Proteomes" id="UP001595792">
    <property type="component" value="Unassembled WGS sequence"/>
</dbReference>
<proteinExistence type="predicted"/>
<dbReference type="SUPFAM" id="SSF54909">
    <property type="entry name" value="Dimeric alpha+beta barrel"/>
    <property type="match status" value="1"/>
</dbReference>
<feature type="domain" description="ABM" evidence="1">
    <location>
        <begin position="40"/>
        <end position="95"/>
    </location>
</feature>